<dbReference type="GO" id="GO:0043130">
    <property type="term" value="F:ubiquitin binding"/>
    <property type="evidence" value="ECO:0007669"/>
    <property type="project" value="InterPro"/>
</dbReference>
<keyword evidence="4" id="KW-1185">Reference proteome</keyword>
<evidence type="ECO:0000313" key="4">
    <source>
        <dbReference type="Proteomes" id="UP001146120"/>
    </source>
</evidence>
<feature type="region of interest" description="Disordered" evidence="1">
    <location>
        <begin position="45"/>
        <end position="101"/>
    </location>
</feature>
<reference evidence="3" key="2">
    <citation type="journal article" date="2023" name="Microbiol Resour">
        <title>Decontamination and Annotation of the Draft Genome Sequence of the Oomycete Lagenidium giganteum ARSEF 373.</title>
        <authorList>
            <person name="Morgan W.R."/>
            <person name="Tartar A."/>
        </authorList>
    </citation>
    <scope>NUCLEOTIDE SEQUENCE</scope>
    <source>
        <strain evidence="3">ARSEF 373</strain>
    </source>
</reference>
<evidence type="ECO:0000259" key="2">
    <source>
        <dbReference type="PROSITE" id="PS51140"/>
    </source>
</evidence>
<gene>
    <name evidence="3" type="ORF">N0F65_012226</name>
</gene>
<dbReference type="AlphaFoldDB" id="A0AAV2ZC93"/>
<proteinExistence type="predicted"/>
<dbReference type="EMBL" id="DAKRPA010000006">
    <property type="protein sequence ID" value="DBA04643.1"/>
    <property type="molecule type" value="Genomic_DNA"/>
</dbReference>
<evidence type="ECO:0000256" key="1">
    <source>
        <dbReference type="SAM" id="MobiDB-lite"/>
    </source>
</evidence>
<dbReference type="SUPFAM" id="SSF46934">
    <property type="entry name" value="UBA-like"/>
    <property type="match status" value="1"/>
</dbReference>
<feature type="compositionally biased region" description="Basic and acidic residues" evidence="1">
    <location>
        <begin position="217"/>
        <end position="231"/>
    </location>
</feature>
<dbReference type="InterPro" id="IPR040192">
    <property type="entry name" value="CUEDC1"/>
</dbReference>
<dbReference type="SMART" id="SM00546">
    <property type="entry name" value="CUE"/>
    <property type="match status" value="1"/>
</dbReference>
<dbReference type="InterPro" id="IPR003892">
    <property type="entry name" value="CUE"/>
</dbReference>
<accession>A0AAV2ZC93</accession>
<organism evidence="3 4">
    <name type="scientific">Lagenidium giganteum</name>
    <dbReference type="NCBI Taxonomy" id="4803"/>
    <lineage>
        <taxon>Eukaryota</taxon>
        <taxon>Sar</taxon>
        <taxon>Stramenopiles</taxon>
        <taxon>Oomycota</taxon>
        <taxon>Peronosporomycetes</taxon>
        <taxon>Pythiales</taxon>
        <taxon>Pythiaceae</taxon>
    </lineage>
</organism>
<dbReference type="Proteomes" id="UP001146120">
    <property type="component" value="Unassembled WGS sequence"/>
</dbReference>
<dbReference type="PANTHER" id="PTHR13467:SF3">
    <property type="entry name" value="CUE DOMAIN-CONTAINING PROTEIN 1"/>
    <property type="match status" value="1"/>
</dbReference>
<sequence length="286" mass="32135">MAVSYEDGMAALKSMFPSWEPQALADLLEANQGHLENTIDMALSMEPPAPAAPAPAPARSTPRSPPPPPAPAQGFTLSPTARNSNHQRTSAPASSARRPRVMLPDDFLRLPGDEPWDGRELSEQEARDAILAEMLQDEIFRQQLFEEREFQEYFGHRPYVPQPGMALQQSTNEKSATEVASETLAAVSDKISEMSEVMKKRMHAMYLRFQTRSDAPKNRDYKSYRSLMQEDHSDDEDEDSAAHPDMRHRVARSSSRDHDQSPRSRSPRTGQSVTRRPSAYTDKKNA</sequence>
<feature type="compositionally biased region" description="Polar residues" evidence="1">
    <location>
        <begin position="263"/>
        <end position="275"/>
    </location>
</feature>
<feature type="domain" description="CUE" evidence="2">
    <location>
        <begin position="4"/>
        <end position="47"/>
    </location>
</feature>
<feature type="compositionally biased region" description="Pro residues" evidence="1">
    <location>
        <begin position="47"/>
        <end position="56"/>
    </location>
</feature>
<dbReference type="PROSITE" id="PS51140">
    <property type="entry name" value="CUE"/>
    <property type="match status" value="1"/>
</dbReference>
<reference evidence="3" key="1">
    <citation type="submission" date="2022-11" db="EMBL/GenBank/DDBJ databases">
        <authorList>
            <person name="Morgan W.R."/>
            <person name="Tartar A."/>
        </authorList>
    </citation>
    <scope>NUCLEOTIDE SEQUENCE</scope>
    <source>
        <strain evidence="3">ARSEF 373</strain>
    </source>
</reference>
<dbReference type="PANTHER" id="PTHR13467">
    <property type="entry name" value="CUE DOMAIN CONTAINING PROTEIN 1"/>
    <property type="match status" value="1"/>
</dbReference>
<dbReference type="Gene3D" id="1.10.8.10">
    <property type="entry name" value="DNA helicase RuvA subunit, C-terminal domain"/>
    <property type="match status" value="1"/>
</dbReference>
<protein>
    <recommendedName>
        <fullName evidence="2">CUE domain-containing protein</fullName>
    </recommendedName>
</protein>
<dbReference type="InterPro" id="IPR009060">
    <property type="entry name" value="UBA-like_sf"/>
</dbReference>
<dbReference type="Pfam" id="PF02845">
    <property type="entry name" value="CUE"/>
    <property type="match status" value="1"/>
</dbReference>
<feature type="compositionally biased region" description="Polar residues" evidence="1">
    <location>
        <begin position="75"/>
        <end position="93"/>
    </location>
</feature>
<feature type="region of interest" description="Disordered" evidence="1">
    <location>
        <begin position="217"/>
        <end position="286"/>
    </location>
</feature>
<feature type="compositionally biased region" description="Basic and acidic residues" evidence="1">
    <location>
        <begin position="240"/>
        <end position="262"/>
    </location>
</feature>
<evidence type="ECO:0000313" key="3">
    <source>
        <dbReference type="EMBL" id="DBA04643.1"/>
    </source>
</evidence>
<comment type="caution">
    <text evidence="3">The sequence shown here is derived from an EMBL/GenBank/DDBJ whole genome shotgun (WGS) entry which is preliminary data.</text>
</comment>
<name>A0AAV2ZC93_9STRA</name>